<dbReference type="GO" id="GO:0015833">
    <property type="term" value="P:peptide transport"/>
    <property type="evidence" value="ECO:0007669"/>
    <property type="project" value="InterPro"/>
</dbReference>
<dbReference type="PANTHER" id="PTHR43776:SF7">
    <property type="entry name" value="D,D-DIPEPTIDE TRANSPORT ATP-BINDING PROTEIN DDPF-RELATED"/>
    <property type="match status" value="1"/>
</dbReference>
<dbReference type="OrthoDB" id="9802264at2"/>
<dbReference type="AlphaFoldDB" id="A0A418SVL8"/>
<feature type="domain" description="ABC transporter" evidence="6">
    <location>
        <begin position="17"/>
        <end position="256"/>
    </location>
</feature>
<dbReference type="SMART" id="SM00382">
    <property type="entry name" value="AAA"/>
    <property type="match status" value="1"/>
</dbReference>
<dbReference type="RefSeq" id="WP_119749050.1">
    <property type="nucleotide sequence ID" value="NZ_QZCG01000007.1"/>
</dbReference>
<dbReference type="CDD" id="cd03257">
    <property type="entry name" value="ABC_NikE_OppD_transporters"/>
    <property type="match status" value="1"/>
</dbReference>
<dbReference type="SUPFAM" id="SSF52540">
    <property type="entry name" value="P-loop containing nucleoside triphosphate hydrolases"/>
    <property type="match status" value="1"/>
</dbReference>
<organism evidence="7 8">
    <name type="scientific">Paracoccus onubensis</name>
    <dbReference type="NCBI Taxonomy" id="1675788"/>
    <lineage>
        <taxon>Bacteria</taxon>
        <taxon>Pseudomonadati</taxon>
        <taxon>Pseudomonadota</taxon>
        <taxon>Alphaproteobacteria</taxon>
        <taxon>Rhodobacterales</taxon>
        <taxon>Paracoccaceae</taxon>
        <taxon>Paracoccus</taxon>
    </lineage>
</organism>
<comment type="similarity">
    <text evidence="2">Belongs to the ABC transporter superfamily.</text>
</comment>
<evidence type="ECO:0000259" key="6">
    <source>
        <dbReference type="PROSITE" id="PS50893"/>
    </source>
</evidence>
<dbReference type="InterPro" id="IPR013563">
    <property type="entry name" value="Oligopep_ABC_C"/>
</dbReference>
<dbReference type="Proteomes" id="UP000284202">
    <property type="component" value="Unassembled WGS sequence"/>
</dbReference>
<dbReference type="GO" id="GO:0016887">
    <property type="term" value="F:ATP hydrolysis activity"/>
    <property type="evidence" value="ECO:0007669"/>
    <property type="project" value="InterPro"/>
</dbReference>
<evidence type="ECO:0000313" key="8">
    <source>
        <dbReference type="Proteomes" id="UP000284202"/>
    </source>
</evidence>
<proteinExistence type="inferred from homology"/>
<dbReference type="InterPro" id="IPR017871">
    <property type="entry name" value="ABC_transporter-like_CS"/>
</dbReference>
<accession>A0A418SVL8</accession>
<dbReference type="InterPro" id="IPR050319">
    <property type="entry name" value="ABC_transp_ATP-bind"/>
</dbReference>
<evidence type="ECO:0000256" key="5">
    <source>
        <dbReference type="ARBA" id="ARBA00022840"/>
    </source>
</evidence>
<dbReference type="EMBL" id="QZCG01000007">
    <property type="protein sequence ID" value="RJE84965.1"/>
    <property type="molecule type" value="Genomic_DNA"/>
</dbReference>
<dbReference type="PROSITE" id="PS50893">
    <property type="entry name" value="ABC_TRANSPORTER_2"/>
    <property type="match status" value="1"/>
</dbReference>
<dbReference type="GO" id="GO:0005524">
    <property type="term" value="F:ATP binding"/>
    <property type="evidence" value="ECO:0007669"/>
    <property type="project" value="UniProtKB-KW"/>
</dbReference>
<evidence type="ECO:0000256" key="4">
    <source>
        <dbReference type="ARBA" id="ARBA00022741"/>
    </source>
</evidence>
<dbReference type="Pfam" id="PF08352">
    <property type="entry name" value="oligo_HPY"/>
    <property type="match status" value="1"/>
</dbReference>
<dbReference type="GO" id="GO:0005886">
    <property type="term" value="C:plasma membrane"/>
    <property type="evidence" value="ECO:0007669"/>
    <property type="project" value="UniProtKB-SubCell"/>
</dbReference>
<keyword evidence="5 7" id="KW-0067">ATP-binding</keyword>
<comment type="caution">
    <text evidence="7">The sequence shown here is derived from an EMBL/GenBank/DDBJ whole genome shotgun (WGS) entry which is preliminary data.</text>
</comment>
<evidence type="ECO:0000313" key="7">
    <source>
        <dbReference type="EMBL" id="RJE84965.1"/>
    </source>
</evidence>
<dbReference type="PANTHER" id="PTHR43776">
    <property type="entry name" value="TRANSPORT ATP-BINDING PROTEIN"/>
    <property type="match status" value="1"/>
</dbReference>
<dbReference type="Pfam" id="PF00005">
    <property type="entry name" value="ABC_tran"/>
    <property type="match status" value="1"/>
</dbReference>
<name>A0A418SVL8_9RHOB</name>
<keyword evidence="4" id="KW-0547">Nucleotide-binding</keyword>
<evidence type="ECO:0000256" key="1">
    <source>
        <dbReference type="ARBA" id="ARBA00004417"/>
    </source>
</evidence>
<dbReference type="PROSITE" id="PS00211">
    <property type="entry name" value="ABC_TRANSPORTER_1"/>
    <property type="match status" value="1"/>
</dbReference>
<comment type="subcellular location">
    <subcellularLocation>
        <location evidence="1">Cell inner membrane</location>
        <topology evidence="1">Peripheral membrane protein</topology>
    </subcellularLocation>
</comment>
<protein>
    <submittedName>
        <fullName evidence="7">ABC transporter ATP-binding protein</fullName>
    </submittedName>
</protein>
<evidence type="ECO:0000256" key="2">
    <source>
        <dbReference type="ARBA" id="ARBA00005417"/>
    </source>
</evidence>
<reference evidence="8" key="1">
    <citation type="submission" date="2018-09" db="EMBL/GenBank/DDBJ databases">
        <title>Acidovorax cavernicola nov. sp. isolated from Gruta de las Maravillas (Aracena, Spain).</title>
        <authorList>
            <person name="Jurado V."/>
            <person name="Gutierrez-Patricio S."/>
            <person name="Gonzalez-Pimentel J.L."/>
            <person name="Miller A.Z."/>
            <person name="Laiz L."/>
            <person name="Saiz-Jimenez C."/>
        </authorList>
    </citation>
    <scope>NUCLEOTIDE SEQUENCE [LARGE SCALE GENOMIC DNA]</scope>
    <source>
        <strain evidence="8">1011MAR3C25</strain>
    </source>
</reference>
<dbReference type="InterPro" id="IPR003593">
    <property type="entry name" value="AAA+_ATPase"/>
</dbReference>
<gene>
    <name evidence="7" type="ORF">D3P04_11740</name>
</gene>
<evidence type="ECO:0000256" key="3">
    <source>
        <dbReference type="ARBA" id="ARBA00022448"/>
    </source>
</evidence>
<dbReference type="FunFam" id="3.40.50.300:FF:000016">
    <property type="entry name" value="Oligopeptide ABC transporter ATP-binding component"/>
    <property type="match status" value="1"/>
</dbReference>
<keyword evidence="3" id="KW-0813">Transport</keyword>
<dbReference type="InterPro" id="IPR027417">
    <property type="entry name" value="P-loop_NTPase"/>
</dbReference>
<sequence length="262" mass="28629">MSTPIVSVRELKVHFPIRSGIMGRVTDHVRAVDGVSFDLMPGRTVAIVGESGSGKSTTGYAVMGMQEPTEGQILIDGRDRARMSRSERMATMRRLQIVFQDPVSALNPRMSAADSIAEPLQIHGVGTARDRRIRVQKLLDLVGLPRSAGGKLPREFSGGQKQRIVIARALALDPQAVICDEAVSALDVSIQSQILNLFLDLQSELGLAYIFISHDLSVVRHIADDILVMRAGKVVEQGPTDDIFSTARHEYTRQLLAAVPRL</sequence>
<dbReference type="Gene3D" id="3.40.50.300">
    <property type="entry name" value="P-loop containing nucleotide triphosphate hydrolases"/>
    <property type="match status" value="1"/>
</dbReference>
<dbReference type="GO" id="GO:0055085">
    <property type="term" value="P:transmembrane transport"/>
    <property type="evidence" value="ECO:0007669"/>
    <property type="project" value="UniProtKB-ARBA"/>
</dbReference>
<dbReference type="InterPro" id="IPR003439">
    <property type="entry name" value="ABC_transporter-like_ATP-bd"/>
</dbReference>
<keyword evidence="8" id="KW-1185">Reference proteome</keyword>